<evidence type="ECO:0000313" key="3">
    <source>
        <dbReference type="Proteomes" id="UP000182985"/>
    </source>
</evidence>
<name>A0A1J6I5M5_9HYPH</name>
<dbReference type="OrthoDB" id="9256244at2"/>
<gene>
    <name evidence="2" type="ORF">BLA27_27890</name>
</gene>
<evidence type="ECO:0000313" key="2">
    <source>
        <dbReference type="EMBL" id="OIS90232.1"/>
    </source>
</evidence>
<dbReference type="AlphaFoldDB" id="A0A1J6I5M5"/>
<feature type="transmembrane region" description="Helical" evidence="1">
    <location>
        <begin position="112"/>
        <end position="136"/>
    </location>
</feature>
<keyword evidence="1" id="KW-1133">Transmembrane helix</keyword>
<keyword evidence="3" id="KW-1185">Reference proteome</keyword>
<accession>A0A1J6I5M5</accession>
<comment type="caution">
    <text evidence="2">The sequence shown here is derived from an EMBL/GenBank/DDBJ whole genome shotgun (WGS) entry which is preliminary data.</text>
</comment>
<protein>
    <submittedName>
        <fullName evidence="2">Uncharacterized protein</fullName>
    </submittedName>
</protein>
<dbReference type="Proteomes" id="UP000182985">
    <property type="component" value="Unassembled WGS sequence"/>
</dbReference>
<keyword evidence="1" id="KW-0812">Transmembrane</keyword>
<feature type="transmembrane region" description="Helical" evidence="1">
    <location>
        <begin position="71"/>
        <end position="91"/>
    </location>
</feature>
<sequence>MRDPKEGVSLAAIVAAETKDGEWSGAGGGLGLGIGGIGVFAGGATGSNREQSKRAQDFEAPEQSKFDWQSVYSPVIGAVMLGAIAIATSSMSKMFMGGHEPGSKIDRVQSMLGNIMTVMGIAVPILCLLFAGYYVIFGSAKAVAKENKRLERLEQLQPIRESVYYRLRYVEADHVVFDPVTGRETPAERNRILQLLDELAKAEMPETGKA</sequence>
<keyword evidence="1" id="KW-0472">Membrane</keyword>
<dbReference type="RefSeq" id="WP_071634623.1">
    <property type="nucleotide sequence ID" value="NZ_MOEC01000072.1"/>
</dbReference>
<dbReference type="EMBL" id="MOEC01000072">
    <property type="protein sequence ID" value="OIS90232.1"/>
    <property type="molecule type" value="Genomic_DNA"/>
</dbReference>
<reference evidence="2 3" key="1">
    <citation type="submission" date="2016-10" db="EMBL/GenBank/DDBJ databases">
        <title>The Draft Genome Sequence of the Potato Rhizosphere Bacteria Ochrobactrum sp. IPA7.2.</title>
        <authorList>
            <person name="Gogoleva N.E."/>
            <person name="Khlopko Y.A."/>
            <person name="Burygin G.L."/>
            <person name="Plotnikov A.O."/>
        </authorList>
    </citation>
    <scope>NUCLEOTIDE SEQUENCE [LARGE SCALE GENOMIC DNA]</scope>
    <source>
        <strain evidence="2 3">IPA7.2</strain>
    </source>
</reference>
<evidence type="ECO:0000256" key="1">
    <source>
        <dbReference type="SAM" id="Phobius"/>
    </source>
</evidence>
<proteinExistence type="predicted"/>
<organism evidence="2 3">
    <name type="scientific">Brucella cytisi</name>
    <dbReference type="NCBI Taxonomy" id="407152"/>
    <lineage>
        <taxon>Bacteria</taxon>
        <taxon>Pseudomonadati</taxon>
        <taxon>Pseudomonadota</taxon>
        <taxon>Alphaproteobacteria</taxon>
        <taxon>Hyphomicrobiales</taxon>
        <taxon>Brucellaceae</taxon>
        <taxon>Brucella/Ochrobactrum group</taxon>
        <taxon>Brucella</taxon>
    </lineage>
</organism>